<dbReference type="AlphaFoldDB" id="A0A5C8NW43"/>
<dbReference type="PANTHER" id="PTHR48106:SF13">
    <property type="entry name" value="QUINONE OXIDOREDUCTASE-RELATED"/>
    <property type="match status" value="1"/>
</dbReference>
<dbReference type="InterPro" id="IPR020843">
    <property type="entry name" value="ER"/>
</dbReference>
<dbReference type="GO" id="GO:0003960">
    <property type="term" value="F:quinone reductase (NADPH) activity"/>
    <property type="evidence" value="ECO:0007669"/>
    <property type="project" value="InterPro"/>
</dbReference>
<dbReference type="EMBL" id="VDUY01000004">
    <property type="protein sequence ID" value="TXL65451.1"/>
    <property type="molecule type" value="Genomic_DNA"/>
</dbReference>
<dbReference type="InterPro" id="IPR013154">
    <property type="entry name" value="ADH-like_N"/>
</dbReference>
<keyword evidence="5" id="KW-1185">Reference proteome</keyword>
<dbReference type="InterPro" id="IPR013149">
    <property type="entry name" value="ADH-like_C"/>
</dbReference>
<dbReference type="PROSITE" id="PS01162">
    <property type="entry name" value="QOR_ZETA_CRYSTAL"/>
    <property type="match status" value="1"/>
</dbReference>
<dbReference type="CDD" id="cd05286">
    <property type="entry name" value="QOR2"/>
    <property type="match status" value="1"/>
</dbReference>
<evidence type="ECO:0000313" key="4">
    <source>
        <dbReference type="EMBL" id="TXL65451.1"/>
    </source>
</evidence>
<dbReference type="PANTHER" id="PTHR48106">
    <property type="entry name" value="QUINONE OXIDOREDUCTASE PIG3-RELATED"/>
    <property type="match status" value="1"/>
</dbReference>
<gene>
    <name evidence="4" type="ORF">FHP08_11785</name>
</gene>
<dbReference type="InterPro" id="IPR036291">
    <property type="entry name" value="NAD(P)-bd_dom_sf"/>
</dbReference>
<dbReference type="GO" id="GO:0035925">
    <property type="term" value="F:mRNA 3'-UTR AU-rich region binding"/>
    <property type="evidence" value="ECO:0007669"/>
    <property type="project" value="TreeGrafter"/>
</dbReference>
<evidence type="ECO:0000256" key="1">
    <source>
        <dbReference type="ARBA" id="ARBA00022857"/>
    </source>
</evidence>
<reference evidence="4 5" key="1">
    <citation type="submission" date="2019-06" db="EMBL/GenBank/DDBJ databases">
        <title>Quisquiliibacterium sp. nov., isolated from a maize field.</title>
        <authorList>
            <person name="Lin S.-Y."/>
            <person name="Tsai C.-F."/>
            <person name="Young C.-C."/>
        </authorList>
    </citation>
    <scope>NUCLEOTIDE SEQUENCE [LARGE SCALE GENOMIC DNA]</scope>
    <source>
        <strain evidence="4 5">CC-CFT501</strain>
    </source>
</reference>
<dbReference type="OrthoDB" id="9805883at2"/>
<protein>
    <submittedName>
        <fullName evidence="4">Quinone oxidoreductase</fullName>
    </submittedName>
</protein>
<dbReference type="InterPro" id="IPR011032">
    <property type="entry name" value="GroES-like_sf"/>
</dbReference>
<dbReference type="Pfam" id="PF08240">
    <property type="entry name" value="ADH_N"/>
    <property type="match status" value="1"/>
</dbReference>
<evidence type="ECO:0000256" key="2">
    <source>
        <dbReference type="ARBA" id="ARBA00023002"/>
    </source>
</evidence>
<organism evidence="4 5">
    <name type="scientific">Zeimonas arvi</name>
    <dbReference type="NCBI Taxonomy" id="2498847"/>
    <lineage>
        <taxon>Bacteria</taxon>
        <taxon>Pseudomonadati</taxon>
        <taxon>Pseudomonadota</taxon>
        <taxon>Betaproteobacteria</taxon>
        <taxon>Burkholderiales</taxon>
        <taxon>Burkholderiaceae</taxon>
        <taxon>Zeimonas</taxon>
    </lineage>
</organism>
<evidence type="ECO:0000313" key="5">
    <source>
        <dbReference type="Proteomes" id="UP000321548"/>
    </source>
</evidence>
<comment type="caution">
    <text evidence="4">The sequence shown here is derived from an EMBL/GenBank/DDBJ whole genome shotgun (WGS) entry which is preliminary data.</text>
</comment>
<keyword evidence="1" id="KW-0521">NADP</keyword>
<dbReference type="RefSeq" id="WP_147704646.1">
    <property type="nucleotide sequence ID" value="NZ_VDUY01000004.1"/>
</dbReference>
<dbReference type="FunFam" id="3.40.50.720:FF:000053">
    <property type="entry name" value="Quinone oxidoreductase 1"/>
    <property type="match status" value="1"/>
</dbReference>
<dbReference type="SUPFAM" id="SSF50129">
    <property type="entry name" value="GroES-like"/>
    <property type="match status" value="1"/>
</dbReference>
<accession>A0A5C8NW43</accession>
<dbReference type="InterPro" id="IPR047618">
    <property type="entry name" value="QOR-like"/>
</dbReference>
<dbReference type="SMART" id="SM00829">
    <property type="entry name" value="PKS_ER"/>
    <property type="match status" value="1"/>
</dbReference>
<keyword evidence="2" id="KW-0560">Oxidoreductase</keyword>
<dbReference type="Gene3D" id="3.40.50.720">
    <property type="entry name" value="NAD(P)-binding Rossmann-like Domain"/>
    <property type="match status" value="1"/>
</dbReference>
<dbReference type="Proteomes" id="UP000321548">
    <property type="component" value="Unassembled WGS sequence"/>
</dbReference>
<dbReference type="GO" id="GO:0008270">
    <property type="term" value="F:zinc ion binding"/>
    <property type="evidence" value="ECO:0007669"/>
    <property type="project" value="InterPro"/>
</dbReference>
<evidence type="ECO:0000259" key="3">
    <source>
        <dbReference type="SMART" id="SM00829"/>
    </source>
</evidence>
<dbReference type="GO" id="GO:0005829">
    <property type="term" value="C:cytosol"/>
    <property type="evidence" value="ECO:0007669"/>
    <property type="project" value="TreeGrafter"/>
</dbReference>
<sequence length="327" mass="34971">MKTACVRITRFGPPEVLEAGEIEIAAPGAGEVLVRHTGIGVNFVDVYHRVGQLHGDGPVPPFIPGVQANGVVEQVGPGVDGLSVGDRVTHANVGIGSYMASRVLPADRLIRVPDVLDDDVVAASYLRGLTCHYLLKRLYVVRPGDTVLVHAAAGGVGQLMVQWAKRLGAVVIGTVGTDAKAEFVRGLGCDHPIVYSRQDFVAETMQITGGEGVPVVYDSVGRDTFMGSLDCLRPMGIAINYGTASGQVEPFPLQRLHSKSLSVCRPTLRTWIAKRSDLETASREFFELLADRTLRIDIAAKLPLREAARAHALLEGRTLSGAVLLEP</sequence>
<dbReference type="SUPFAM" id="SSF51735">
    <property type="entry name" value="NAD(P)-binding Rossmann-fold domains"/>
    <property type="match status" value="1"/>
</dbReference>
<dbReference type="GO" id="GO:0070402">
    <property type="term" value="F:NADPH binding"/>
    <property type="evidence" value="ECO:0007669"/>
    <property type="project" value="TreeGrafter"/>
</dbReference>
<dbReference type="Pfam" id="PF00107">
    <property type="entry name" value="ADH_zinc_N"/>
    <property type="match status" value="1"/>
</dbReference>
<name>A0A5C8NW43_9BURK</name>
<dbReference type="InterPro" id="IPR002364">
    <property type="entry name" value="Quin_OxRdtase/zeta-crystal_CS"/>
</dbReference>
<feature type="domain" description="Enoyl reductase (ER)" evidence="3">
    <location>
        <begin position="12"/>
        <end position="325"/>
    </location>
</feature>
<dbReference type="Gene3D" id="3.90.180.10">
    <property type="entry name" value="Medium-chain alcohol dehydrogenases, catalytic domain"/>
    <property type="match status" value="1"/>
</dbReference>
<proteinExistence type="predicted"/>